<dbReference type="RefSeq" id="WP_127787628.1">
    <property type="nucleotide sequence ID" value="NZ_SACL01000003.1"/>
</dbReference>
<evidence type="ECO:0000313" key="4">
    <source>
        <dbReference type="Proteomes" id="UP000282957"/>
    </source>
</evidence>
<dbReference type="Proteomes" id="UP000282957">
    <property type="component" value="Unassembled WGS sequence"/>
</dbReference>
<gene>
    <name evidence="3" type="ORF">EOD42_11340</name>
</gene>
<dbReference type="Pfam" id="PF08239">
    <property type="entry name" value="SH3_3"/>
    <property type="match status" value="1"/>
</dbReference>
<feature type="domain" description="SH3b" evidence="2">
    <location>
        <begin position="179"/>
        <end position="230"/>
    </location>
</feature>
<evidence type="ECO:0000259" key="2">
    <source>
        <dbReference type="Pfam" id="PF08239"/>
    </source>
</evidence>
<feature type="compositionally biased region" description="Low complexity" evidence="1">
    <location>
        <begin position="155"/>
        <end position="169"/>
    </location>
</feature>
<keyword evidence="4" id="KW-1185">Reference proteome</keyword>
<feature type="compositionally biased region" description="Polar residues" evidence="1">
    <location>
        <begin position="42"/>
        <end position="54"/>
    </location>
</feature>
<dbReference type="InterPro" id="IPR003646">
    <property type="entry name" value="SH3-like_bac-type"/>
</dbReference>
<evidence type="ECO:0000256" key="1">
    <source>
        <dbReference type="SAM" id="MobiDB-lite"/>
    </source>
</evidence>
<name>A0A437MH72_9PROT</name>
<accession>A0A437MH72</accession>
<comment type="caution">
    <text evidence="3">The sequence shown here is derived from an EMBL/GenBank/DDBJ whole genome shotgun (WGS) entry which is preliminary data.</text>
</comment>
<feature type="region of interest" description="Disordered" evidence="1">
    <location>
        <begin position="20"/>
        <end position="54"/>
    </location>
</feature>
<protein>
    <submittedName>
        <fullName evidence="3">SH3 domain-containing protein</fullName>
    </submittedName>
</protein>
<sequence>MRAILALPVLLACVACNEQGTASRTPQPSGRDEAAKSLADASLQQRLRSQGTQQRGVQVFQQALPGMVAVCGRSTMTSGTGAPYVPYVAVVSFEGEAPRVTTLSLGETGPEASRVFMEMTDRCFEGGGPANARAMARSYPPLPTGAMPQREPEQQAEPAAETQAEAPRANGTVTISSRSGANLRTAARGGDVIRTLPASSTYDLITEAPGGWVQVGERGAPIGWVHNSVLEARAR</sequence>
<feature type="region of interest" description="Disordered" evidence="1">
    <location>
        <begin position="139"/>
        <end position="172"/>
    </location>
</feature>
<reference evidence="3 4" key="1">
    <citation type="submission" date="2019-01" db="EMBL/GenBank/DDBJ databases">
        <authorList>
            <person name="Chen W.-M."/>
        </authorList>
    </citation>
    <scope>NUCLEOTIDE SEQUENCE [LARGE SCALE GENOMIC DNA]</scope>
    <source>
        <strain evidence="3 4">CCP-6</strain>
    </source>
</reference>
<organism evidence="3 4">
    <name type="scientific">Rhodovarius crocodyli</name>
    <dbReference type="NCBI Taxonomy" id="1979269"/>
    <lineage>
        <taxon>Bacteria</taxon>
        <taxon>Pseudomonadati</taxon>
        <taxon>Pseudomonadota</taxon>
        <taxon>Alphaproteobacteria</taxon>
        <taxon>Acetobacterales</taxon>
        <taxon>Roseomonadaceae</taxon>
        <taxon>Rhodovarius</taxon>
    </lineage>
</organism>
<proteinExistence type="predicted"/>
<evidence type="ECO:0000313" key="3">
    <source>
        <dbReference type="EMBL" id="RVT96981.1"/>
    </source>
</evidence>
<dbReference type="OrthoDB" id="7284979at2"/>
<dbReference type="AlphaFoldDB" id="A0A437MH72"/>
<dbReference type="EMBL" id="SACL01000003">
    <property type="protein sequence ID" value="RVT96981.1"/>
    <property type="molecule type" value="Genomic_DNA"/>
</dbReference>